<dbReference type="SUPFAM" id="SSF51735">
    <property type="entry name" value="NAD(P)-binding Rossmann-fold domains"/>
    <property type="match status" value="1"/>
</dbReference>
<keyword evidence="6" id="KW-1185">Reference proteome</keyword>
<dbReference type="Gene3D" id="3.40.50.720">
    <property type="entry name" value="NAD(P)-binding Rossmann-like Domain"/>
    <property type="match status" value="1"/>
</dbReference>
<dbReference type="InterPro" id="IPR013118">
    <property type="entry name" value="Mannitol_DH_C"/>
</dbReference>
<evidence type="ECO:0000313" key="5">
    <source>
        <dbReference type="EMBL" id="GGP24620.1"/>
    </source>
</evidence>
<sequence length="476" mass="53070">MQTLQRETPFNRPIRFLQFGEGNFLRAFVDWQIDLLNERTGLNAGVVIVRPRGNPSLPLLDVQGGVFTTLIRGLDESGHPVKTYRKIECVEREIDLGQNYAQYLALAANPDLRFVVSNTTEAGIATNETDRFDDAPPSTFPAKLTRFLFERFTRFAGAADKGLVLLPCELIDYNGDALRAAVLHFAAMWQLGERFEAWLNGACTFCSTLVDRIVTGYPQAEMAQIEEELGYRDQFLVTAEYFYLFVIQGPQWLAKELKLDGAGLNIRLVDDITPYKQRKVGVLNGGHTVLVPVALLAGQQEVGEAVADPVVGPFLLDVLNEEIIPALPLERAELDPFAADVLRRFRNPYIHHRLESIALNSWSKYAARVLPQLLQYQRSTGKLPRHLLIALAATMVLYRGKLFKLSDDPAWLAWFDSAWARVDAGQWSVQQMATEWLGNIALWGQDLNGVAGLTAGLGEILAEIESQGIAALISRS</sequence>
<dbReference type="Pfam" id="PF01232">
    <property type="entry name" value="Mannitol_dh"/>
    <property type="match status" value="1"/>
</dbReference>
<name>A0ABQ2PGE0_9NEIS</name>
<dbReference type="InterPro" id="IPR008927">
    <property type="entry name" value="6-PGluconate_DH-like_C_sf"/>
</dbReference>
<evidence type="ECO:0000259" key="3">
    <source>
        <dbReference type="Pfam" id="PF01232"/>
    </source>
</evidence>
<evidence type="ECO:0000259" key="4">
    <source>
        <dbReference type="Pfam" id="PF08125"/>
    </source>
</evidence>
<evidence type="ECO:0000256" key="1">
    <source>
        <dbReference type="ARBA" id="ARBA00023002"/>
    </source>
</evidence>
<reference evidence="6" key="1">
    <citation type="journal article" date="2019" name="Int. J. Syst. Evol. Microbiol.">
        <title>The Global Catalogue of Microorganisms (GCM) 10K type strain sequencing project: providing services to taxonomists for standard genome sequencing and annotation.</title>
        <authorList>
            <consortium name="The Broad Institute Genomics Platform"/>
            <consortium name="The Broad Institute Genome Sequencing Center for Infectious Disease"/>
            <person name="Wu L."/>
            <person name="Ma J."/>
        </authorList>
    </citation>
    <scope>NUCLEOTIDE SEQUENCE [LARGE SCALE GENOMIC DNA]</scope>
    <source>
        <strain evidence="6">CGMCC 1.8860</strain>
    </source>
</reference>
<feature type="domain" description="Mannitol dehydrogenase C-terminal" evidence="4">
    <location>
        <begin position="271"/>
        <end position="456"/>
    </location>
</feature>
<keyword evidence="1" id="KW-0560">Oxidoreductase</keyword>
<organism evidence="5 6">
    <name type="scientific">Silvimonas amylolytica</name>
    <dbReference type="NCBI Taxonomy" id="449663"/>
    <lineage>
        <taxon>Bacteria</taxon>
        <taxon>Pseudomonadati</taxon>
        <taxon>Pseudomonadota</taxon>
        <taxon>Betaproteobacteria</taxon>
        <taxon>Neisseriales</taxon>
        <taxon>Chitinibacteraceae</taxon>
        <taxon>Silvimonas</taxon>
    </lineage>
</organism>
<dbReference type="EMBL" id="BMLY01000001">
    <property type="protein sequence ID" value="GGP24620.1"/>
    <property type="molecule type" value="Genomic_DNA"/>
</dbReference>
<comment type="caution">
    <text evidence="5">The sequence shown here is derived from an EMBL/GenBank/DDBJ whole genome shotgun (WGS) entry which is preliminary data.</text>
</comment>
<dbReference type="Gene3D" id="1.10.1040.10">
    <property type="entry name" value="N-(1-d-carboxylethyl)-l-norvaline Dehydrogenase, domain 2"/>
    <property type="match status" value="1"/>
</dbReference>
<keyword evidence="2" id="KW-0520">NAD</keyword>
<feature type="domain" description="Mannitol dehydrogenase N-terminal" evidence="3">
    <location>
        <begin position="15"/>
        <end position="260"/>
    </location>
</feature>
<dbReference type="InterPro" id="IPR013328">
    <property type="entry name" value="6PGD_dom2"/>
</dbReference>
<dbReference type="Pfam" id="PF08125">
    <property type="entry name" value="Mannitol_dh_C"/>
    <property type="match status" value="1"/>
</dbReference>
<dbReference type="InterPro" id="IPR013131">
    <property type="entry name" value="Mannitol_DH_N"/>
</dbReference>
<dbReference type="SUPFAM" id="SSF48179">
    <property type="entry name" value="6-phosphogluconate dehydrogenase C-terminal domain-like"/>
    <property type="match status" value="1"/>
</dbReference>
<evidence type="ECO:0000256" key="2">
    <source>
        <dbReference type="ARBA" id="ARBA00023027"/>
    </source>
</evidence>
<dbReference type="InterPro" id="IPR036291">
    <property type="entry name" value="NAD(P)-bd_dom_sf"/>
</dbReference>
<dbReference type="PANTHER" id="PTHR30524:SF0">
    <property type="entry name" value="ALTRONATE OXIDOREDUCTASE-RELATED"/>
    <property type="match status" value="1"/>
</dbReference>
<proteinExistence type="predicted"/>
<dbReference type="RefSeq" id="WP_188688249.1">
    <property type="nucleotide sequence ID" value="NZ_BMLY01000001.1"/>
</dbReference>
<gene>
    <name evidence="5" type="primary">uxaB</name>
    <name evidence="5" type="ORF">GCM10010971_04390</name>
</gene>
<dbReference type="NCBIfam" id="NF002969">
    <property type="entry name" value="PRK03643.1"/>
    <property type="match status" value="1"/>
</dbReference>
<evidence type="ECO:0000313" key="6">
    <source>
        <dbReference type="Proteomes" id="UP000621859"/>
    </source>
</evidence>
<dbReference type="Proteomes" id="UP000621859">
    <property type="component" value="Unassembled WGS sequence"/>
</dbReference>
<dbReference type="PANTHER" id="PTHR30524">
    <property type="entry name" value="MANNITOL-1-PHOSPHATE 5-DEHYDROGENASE"/>
    <property type="match status" value="1"/>
</dbReference>
<protein>
    <submittedName>
        <fullName evidence="5">Altronate oxidoreductase</fullName>
    </submittedName>
</protein>
<accession>A0ABQ2PGE0</accession>